<evidence type="ECO:0000313" key="3">
    <source>
        <dbReference type="Proteomes" id="UP000776650"/>
    </source>
</evidence>
<protein>
    <recommendedName>
        <fullName evidence="4">DUF1109 domain-containing protein</fullName>
    </recommendedName>
</protein>
<dbReference type="RefSeq" id="WP_303915512.1">
    <property type="nucleotide sequence ID" value="NZ_DYXM01000270.1"/>
</dbReference>
<organism evidence="2 3">
    <name type="scientific">Dietzia timorensis</name>
    <dbReference type="NCBI Taxonomy" id="499555"/>
    <lineage>
        <taxon>Bacteria</taxon>
        <taxon>Bacillati</taxon>
        <taxon>Actinomycetota</taxon>
        <taxon>Actinomycetes</taxon>
        <taxon>Mycobacteriales</taxon>
        <taxon>Dietziaceae</taxon>
        <taxon>Dietzia</taxon>
    </lineage>
</organism>
<reference evidence="2" key="1">
    <citation type="journal article" date="2021" name="PeerJ">
        <title>Extensive microbial diversity within the chicken gut microbiome revealed by metagenomics and culture.</title>
        <authorList>
            <person name="Gilroy R."/>
            <person name="Ravi A."/>
            <person name="Getino M."/>
            <person name="Pursley I."/>
            <person name="Horton D.L."/>
            <person name="Alikhan N.F."/>
            <person name="Baker D."/>
            <person name="Gharbi K."/>
            <person name="Hall N."/>
            <person name="Watson M."/>
            <person name="Adriaenssens E.M."/>
            <person name="Foster-Nyarko E."/>
            <person name="Jarju S."/>
            <person name="Secka A."/>
            <person name="Antonio M."/>
            <person name="Oren A."/>
            <person name="Chaudhuri R.R."/>
            <person name="La Ragione R."/>
            <person name="Hildebrand F."/>
            <person name="Pallen M.J."/>
        </authorList>
    </citation>
    <scope>NUCLEOTIDE SEQUENCE</scope>
    <source>
        <strain evidence="2">ChiGjej1B1-18357</strain>
    </source>
</reference>
<proteinExistence type="predicted"/>
<keyword evidence="1" id="KW-0472">Membrane</keyword>
<comment type="caution">
    <text evidence="2">The sequence shown here is derived from an EMBL/GenBank/DDBJ whole genome shotgun (WGS) entry which is preliminary data.</text>
</comment>
<evidence type="ECO:0000313" key="2">
    <source>
        <dbReference type="EMBL" id="HJE92086.1"/>
    </source>
</evidence>
<feature type="transmembrane region" description="Helical" evidence="1">
    <location>
        <begin position="12"/>
        <end position="31"/>
    </location>
</feature>
<name>A0A921F5S0_9ACTN</name>
<sequence length="203" mass="22981">MTKPLKTSAYWGRFATAITVVYVALWAWLIVDRWTGSLGFLHRSERVEVRFWLAVVGAMMCTGWIVWQVVARRVGVPVRLLWGLPIVVIVAALAGIFLPGPPFDWSREELEAVAADVARGSTSELQVLDLGPGTTRIGSYDFVRIRAFSREEIVFEEKYPEYNWTGRGLVYSPSGEPTHLRDNYEYLELESQGGGWYRCFGSL</sequence>
<dbReference type="AlphaFoldDB" id="A0A921F5S0"/>
<feature type="transmembrane region" description="Helical" evidence="1">
    <location>
        <begin position="51"/>
        <end position="71"/>
    </location>
</feature>
<evidence type="ECO:0008006" key="4">
    <source>
        <dbReference type="Google" id="ProtNLM"/>
    </source>
</evidence>
<accession>A0A921F5S0</accession>
<keyword evidence="1" id="KW-1133">Transmembrane helix</keyword>
<gene>
    <name evidence="2" type="ORF">K8V11_13890</name>
</gene>
<dbReference type="Proteomes" id="UP000776650">
    <property type="component" value="Unassembled WGS sequence"/>
</dbReference>
<feature type="transmembrane region" description="Helical" evidence="1">
    <location>
        <begin position="78"/>
        <end position="98"/>
    </location>
</feature>
<keyword evidence="1" id="KW-0812">Transmembrane</keyword>
<dbReference type="EMBL" id="DYXM01000270">
    <property type="protein sequence ID" value="HJE92086.1"/>
    <property type="molecule type" value="Genomic_DNA"/>
</dbReference>
<evidence type="ECO:0000256" key="1">
    <source>
        <dbReference type="SAM" id="Phobius"/>
    </source>
</evidence>
<reference evidence="2" key="2">
    <citation type="submission" date="2021-09" db="EMBL/GenBank/DDBJ databases">
        <authorList>
            <person name="Gilroy R."/>
        </authorList>
    </citation>
    <scope>NUCLEOTIDE SEQUENCE</scope>
    <source>
        <strain evidence="2">ChiGjej1B1-18357</strain>
    </source>
</reference>